<comment type="caution">
    <text evidence="3">The sequence shown here is derived from an EMBL/GenBank/DDBJ whole genome shotgun (WGS) entry which is preliminary data.</text>
</comment>
<dbReference type="InterPro" id="IPR016134">
    <property type="entry name" value="Dockerin_dom"/>
</dbReference>
<dbReference type="SUPFAM" id="SSF63446">
    <property type="entry name" value="Type I dockerin domain"/>
    <property type="match status" value="1"/>
</dbReference>
<evidence type="ECO:0000259" key="2">
    <source>
        <dbReference type="PROSITE" id="PS51766"/>
    </source>
</evidence>
<dbReference type="Gene3D" id="1.20.1270.90">
    <property type="entry name" value="AF1782-like"/>
    <property type="match status" value="1"/>
</dbReference>
<dbReference type="PROSITE" id="PS00018">
    <property type="entry name" value="EF_HAND_1"/>
    <property type="match status" value="1"/>
</dbReference>
<dbReference type="Gene3D" id="2.60.40.680">
    <property type="match status" value="1"/>
</dbReference>
<dbReference type="Proteomes" id="UP001519344">
    <property type="component" value="Unassembled WGS sequence"/>
</dbReference>
<dbReference type="Pfam" id="PF00404">
    <property type="entry name" value="Dockerin_1"/>
    <property type="match status" value="1"/>
</dbReference>
<dbReference type="InterPro" id="IPR002105">
    <property type="entry name" value="Dockerin_1_rpt"/>
</dbReference>
<dbReference type="RefSeq" id="WP_425326208.1">
    <property type="nucleotide sequence ID" value="NZ_JAGGKV010000015.1"/>
</dbReference>
<evidence type="ECO:0008006" key="5">
    <source>
        <dbReference type="Google" id="ProtNLM"/>
    </source>
</evidence>
<keyword evidence="4" id="KW-1185">Reference proteome</keyword>
<dbReference type="InterPro" id="IPR018247">
    <property type="entry name" value="EF_Hand_1_Ca_BS"/>
</dbReference>
<reference evidence="3 4" key="1">
    <citation type="submission" date="2021-03" db="EMBL/GenBank/DDBJ databases">
        <title>Genomic Encyclopedia of Type Strains, Phase IV (KMG-IV): sequencing the most valuable type-strain genomes for metagenomic binning, comparative biology and taxonomic classification.</title>
        <authorList>
            <person name="Goeker M."/>
        </authorList>
    </citation>
    <scope>NUCLEOTIDE SEQUENCE [LARGE SCALE GENOMIC DNA]</scope>
    <source>
        <strain evidence="3 4">DSM 24950</strain>
    </source>
</reference>
<accession>A0ABS4I3U4</accession>
<organism evidence="3 4">
    <name type="scientific">Paenibacillus aceris</name>
    <dbReference type="NCBI Taxonomy" id="869555"/>
    <lineage>
        <taxon>Bacteria</taxon>
        <taxon>Bacillati</taxon>
        <taxon>Bacillota</taxon>
        <taxon>Bacilli</taxon>
        <taxon>Bacillales</taxon>
        <taxon>Paenibacillaceae</taxon>
        <taxon>Paenibacillus</taxon>
    </lineage>
</organism>
<evidence type="ECO:0000313" key="3">
    <source>
        <dbReference type="EMBL" id="MBP1965579.1"/>
    </source>
</evidence>
<dbReference type="PROSITE" id="PS50222">
    <property type="entry name" value="EF_HAND_2"/>
    <property type="match status" value="1"/>
</dbReference>
<dbReference type="CDD" id="cd14254">
    <property type="entry name" value="Dockerin_II"/>
    <property type="match status" value="1"/>
</dbReference>
<dbReference type="Gene3D" id="1.10.1330.10">
    <property type="entry name" value="Dockerin domain"/>
    <property type="match status" value="1"/>
</dbReference>
<feature type="domain" description="EF-hand" evidence="1">
    <location>
        <begin position="167"/>
        <end position="195"/>
    </location>
</feature>
<dbReference type="Pfam" id="PF07554">
    <property type="entry name" value="FIVAR"/>
    <property type="match status" value="1"/>
</dbReference>
<name>A0ABS4I3U4_9BACL</name>
<feature type="domain" description="Dockerin" evidence="2">
    <location>
        <begin position="132"/>
        <end position="196"/>
    </location>
</feature>
<protein>
    <recommendedName>
        <fullName evidence="5">Dockerin domain-containing protein</fullName>
    </recommendedName>
</protein>
<sequence length="196" mass="20725">MSGDGDLLKLNFLTKPVSEKTPAEATFTLSKAMIAVGDGKETELQAITHNVTVTHVDKSALEDLIASAQRIHDAATEGGSAGQYPVGSKANLQEAINKAQSVAKNTAATQQQVQQAAGDLNAALQSFLNSVVTKKPGDLNGNEIVSIGDLAILAKEYGKDSTDPDWERIKHIDFNGDGKIDIADLAILARMILEEA</sequence>
<dbReference type="EMBL" id="JAGGKV010000015">
    <property type="protein sequence ID" value="MBP1965579.1"/>
    <property type="molecule type" value="Genomic_DNA"/>
</dbReference>
<gene>
    <name evidence="3" type="ORF">J2Z65_004824</name>
</gene>
<dbReference type="PROSITE" id="PS51766">
    <property type="entry name" value="DOCKERIN"/>
    <property type="match status" value="1"/>
</dbReference>
<evidence type="ECO:0000313" key="4">
    <source>
        <dbReference type="Proteomes" id="UP001519344"/>
    </source>
</evidence>
<dbReference type="InterPro" id="IPR036439">
    <property type="entry name" value="Dockerin_dom_sf"/>
</dbReference>
<evidence type="ECO:0000259" key="1">
    <source>
        <dbReference type="PROSITE" id="PS50222"/>
    </source>
</evidence>
<proteinExistence type="predicted"/>
<dbReference type="InterPro" id="IPR002048">
    <property type="entry name" value="EF_hand_dom"/>
</dbReference>